<evidence type="ECO:0000313" key="3">
    <source>
        <dbReference type="Proteomes" id="UP000663833"/>
    </source>
</evidence>
<accession>A0A818C4M9</accession>
<organism evidence="2 3">
    <name type="scientific">Rotaria socialis</name>
    <dbReference type="NCBI Taxonomy" id="392032"/>
    <lineage>
        <taxon>Eukaryota</taxon>
        <taxon>Metazoa</taxon>
        <taxon>Spiralia</taxon>
        <taxon>Gnathifera</taxon>
        <taxon>Rotifera</taxon>
        <taxon>Eurotatoria</taxon>
        <taxon>Bdelloidea</taxon>
        <taxon>Philodinida</taxon>
        <taxon>Philodinidae</taxon>
        <taxon>Rotaria</taxon>
    </lineage>
</organism>
<dbReference type="AlphaFoldDB" id="A0A818C4M9"/>
<dbReference type="EMBL" id="CAJNYD010002540">
    <property type="protein sequence ID" value="CAF3426287.1"/>
    <property type="molecule type" value="Genomic_DNA"/>
</dbReference>
<proteinExistence type="predicted"/>
<evidence type="ECO:0000313" key="2">
    <source>
        <dbReference type="EMBL" id="CAF3426287.1"/>
    </source>
</evidence>
<dbReference type="Proteomes" id="UP000663833">
    <property type="component" value="Unassembled WGS sequence"/>
</dbReference>
<name>A0A818C4M9_9BILA</name>
<evidence type="ECO:0000256" key="1">
    <source>
        <dbReference type="SAM" id="Phobius"/>
    </source>
</evidence>
<protein>
    <submittedName>
        <fullName evidence="2">Uncharacterized protein</fullName>
    </submittedName>
</protein>
<keyword evidence="1" id="KW-0472">Membrane</keyword>
<sequence length="124" mass="14881">MTSELFCFTNPFKNIRQHQNMTNEHHPSWSFISLRCCMILLCISMVIIQVSQALNDDLLSSSSLEENHEHQLYRRSSKKVAKMLQLMLQRGEMQVEPYRIHRFLDRINRRKSIDQMKNSMLDYF</sequence>
<keyword evidence="1" id="KW-1133">Transmembrane helix</keyword>
<reference evidence="2" key="1">
    <citation type="submission" date="2021-02" db="EMBL/GenBank/DDBJ databases">
        <authorList>
            <person name="Nowell W R."/>
        </authorList>
    </citation>
    <scope>NUCLEOTIDE SEQUENCE</scope>
</reference>
<keyword evidence="1" id="KW-0812">Transmembrane</keyword>
<gene>
    <name evidence="2" type="ORF">LUA448_LOCUS19923</name>
</gene>
<feature type="transmembrane region" description="Helical" evidence="1">
    <location>
        <begin position="29"/>
        <end position="48"/>
    </location>
</feature>
<comment type="caution">
    <text evidence="2">The sequence shown here is derived from an EMBL/GenBank/DDBJ whole genome shotgun (WGS) entry which is preliminary data.</text>
</comment>